<dbReference type="Proteomes" id="UP001549077">
    <property type="component" value="Unassembled WGS sequence"/>
</dbReference>
<comment type="similarity">
    <text evidence="1">Belongs to the short-chain dehydrogenases/reductases (SDR) family.</text>
</comment>
<evidence type="ECO:0000256" key="1">
    <source>
        <dbReference type="ARBA" id="ARBA00006484"/>
    </source>
</evidence>
<dbReference type="InterPro" id="IPR002347">
    <property type="entry name" value="SDR_fam"/>
</dbReference>
<dbReference type="SMART" id="SM00822">
    <property type="entry name" value="PKS_KR"/>
    <property type="match status" value="1"/>
</dbReference>
<dbReference type="Pfam" id="PF00106">
    <property type="entry name" value="adh_short"/>
    <property type="match status" value="1"/>
</dbReference>
<dbReference type="PANTHER" id="PTHR44196:SF1">
    <property type="entry name" value="DEHYDROGENASE_REDUCTASE SDR FAMILY MEMBER 7B"/>
    <property type="match status" value="1"/>
</dbReference>
<evidence type="ECO:0000313" key="5">
    <source>
        <dbReference type="EMBL" id="MET3758456.1"/>
    </source>
</evidence>
<dbReference type="Gene3D" id="3.40.50.720">
    <property type="entry name" value="NAD(P)-binding Rossmann-like Domain"/>
    <property type="match status" value="1"/>
</dbReference>
<protein>
    <submittedName>
        <fullName evidence="5">Short-subunit dehydrogenase</fullName>
    </submittedName>
</protein>
<keyword evidence="3" id="KW-0812">Transmembrane</keyword>
<dbReference type="InterPro" id="IPR020904">
    <property type="entry name" value="Sc_DH/Rdtase_CS"/>
</dbReference>
<dbReference type="InterPro" id="IPR036291">
    <property type="entry name" value="NAD(P)-bd_dom_sf"/>
</dbReference>
<dbReference type="PANTHER" id="PTHR44196">
    <property type="entry name" value="DEHYDROGENASE/REDUCTASE SDR FAMILY MEMBER 7B"/>
    <property type="match status" value="1"/>
</dbReference>
<evidence type="ECO:0000259" key="4">
    <source>
        <dbReference type="SMART" id="SM00822"/>
    </source>
</evidence>
<dbReference type="EMBL" id="JBEPMY010000029">
    <property type="protein sequence ID" value="MET3758456.1"/>
    <property type="molecule type" value="Genomic_DNA"/>
</dbReference>
<sequence>MGNVGSEVVMITGATAGVGRATARAFARRGARIGLIARGMDGLKATKREVEELGGEAIALSCDVADAAAIEDAAREVEAAFGPIDIWINMAFAGVMAPFLEMSLQDYKRVTEVTYLGQVHGTMAALKRMLPRNRGTIVLVGSALAYRGIPLQSAYCGAKHAIQGFQDSLRAELIHAGSKVHVSMVQLPGANTPQFDWIKTTLPRKPKPASAPYQPEVAADAIYYAAHARRKSVMVGFPTVQAIWGDRLFSSFLDHYLAWTGFKGQQDREMIEPGRQNNLYRPVSGDHGAHGRFDDIARNHSWQLFFNKNRMVLGAGLALMAAIALGYVGRQPSRGRLPMRRSSGLFERWLR</sequence>
<reference evidence="5 6" key="1">
    <citation type="submission" date="2024-06" db="EMBL/GenBank/DDBJ databases">
        <title>Genomic Encyclopedia of Type Strains, Phase IV (KMG-IV): sequencing the most valuable type-strain genomes for metagenomic binning, comparative biology and taxonomic classification.</title>
        <authorList>
            <person name="Goeker M."/>
        </authorList>
    </citation>
    <scope>NUCLEOTIDE SEQUENCE [LARGE SCALE GENOMIC DNA]</scope>
    <source>
        <strain evidence="5 6">DSM 29288</strain>
    </source>
</reference>
<keyword evidence="3" id="KW-0472">Membrane</keyword>
<dbReference type="InterPro" id="IPR057326">
    <property type="entry name" value="KR_dom"/>
</dbReference>
<comment type="caution">
    <text evidence="5">The sequence shown here is derived from an EMBL/GenBank/DDBJ whole genome shotgun (WGS) entry which is preliminary data.</text>
</comment>
<evidence type="ECO:0000256" key="2">
    <source>
        <dbReference type="ARBA" id="ARBA00023002"/>
    </source>
</evidence>
<dbReference type="PRINTS" id="PR00081">
    <property type="entry name" value="GDHRDH"/>
</dbReference>
<evidence type="ECO:0000313" key="6">
    <source>
        <dbReference type="Proteomes" id="UP001549077"/>
    </source>
</evidence>
<dbReference type="RefSeq" id="WP_168302140.1">
    <property type="nucleotide sequence ID" value="NZ_CP071606.1"/>
</dbReference>
<evidence type="ECO:0000256" key="3">
    <source>
        <dbReference type="SAM" id="Phobius"/>
    </source>
</evidence>
<dbReference type="NCBIfam" id="NF005495">
    <property type="entry name" value="PRK07109.1"/>
    <property type="match status" value="1"/>
</dbReference>
<accession>A0ABV2MPX4</accession>
<organism evidence="5 6">
    <name type="scientific">Rhizobium binae</name>
    <dbReference type="NCBI Taxonomy" id="1138190"/>
    <lineage>
        <taxon>Bacteria</taxon>
        <taxon>Pseudomonadati</taxon>
        <taxon>Pseudomonadota</taxon>
        <taxon>Alphaproteobacteria</taxon>
        <taxon>Hyphomicrobiales</taxon>
        <taxon>Rhizobiaceae</taxon>
        <taxon>Rhizobium/Agrobacterium group</taxon>
        <taxon>Rhizobium</taxon>
    </lineage>
</organism>
<proteinExistence type="inferred from homology"/>
<dbReference type="GeneID" id="91151545"/>
<dbReference type="SUPFAM" id="SSF51735">
    <property type="entry name" value="NAD(P)-binding Rossmann-fold domains"/>
    <property type="match status" value="1"/>
</dbReference>
<keyword evidence="6" id="KW-1185">Reference proteome</keyword>
<keyword evidence="2" id="KW-0560">Oxidoreductase</keyword>
<name>A0ABV2MPX4_9HYPH</name>
<keyword evidence="3" id="KW-1133">Transmembrane helix</keyword>
<feature type="transmembrane region" description="Helical" evidence="3">
    <location>
        <begin position="311"/>
        <end position="329"/>
    </location>
</feature>
<dbReference type="PROSITE" id="PS00061">
    <property type="entry name" value="ADH_SHORT"/>
    <property type="match status" value="1"/>
</dbReference>
<gene>
    <name evidence="5" type="ORF">ABID08_005838</name>
</gene>
<feature type="domain" description="Ketoreductase" evidence="4">
    <location>
        <begin position="7"/>
        <end position="190"/>
    </location>
</feature>